<dbReference type="AlphaFoldDB" id="K0RA62"/>
<dbReference type="GO" id="GO:0005829">
    <property type="term" value="C:cytosol"/>
    <property type="evidence" value="ECO:0007669"/>
    <property type="project" value="TreeGrafter"/>
</dbReference>
<dbReference type="GO" id="GO:0005524">
    <property type="term" value="F:ATP binding"/>
    <property type="evidence" value="ECO:0007669"/>
    <property type="project" value="UniProtKB-KW"/>
</dbReference>
<dbReference type="eggNOG" id="KOG0736">
    <property type="taxonomic scope" value="Eukaryota"/>
</dbReference>
<dbReference type="SMART" id="SM00382">
    <property type="entry name" value="AAA"/>
    <property type="match status" value="1"/>
</dbReference>
<accession>K0RA62</accession>
<keyword evidence="1" id="KW-0547">Nucleotide-binding</keyword>
<dbReference type="GO" id="GO:0016887">
    <property type="term" value="F:ATP hydrolysis activity"/>
    <property type="evidence" value="ECO:0007669"/>
    <property type="project" value="InterPro"/>
</dbReference>
<dbReference type="InterPro" id="IPR003960">
    <property type="entry name" value="ATPase_AAA_CS"/>
</dbReference>
<feature type="domain" description="AAA+ ATPase" evidence="4">
    <location>
        <begin position="733"/>
        <end position="904"/>
    </location>
</feature>
<dbReference type="Proteomes" id="UP000266841">
    <property type="component" value="Unassembled WGS sequence"/>
</dbReference>
<dbReference type="FunFam" id="3.40.50.300:FF:000061">
    <property type="entry name" value="ATPase family, AAA domain-containing 2"/>
    <property type="match status" value="1"/>
</dbReference>
<name>K0RA62_THAOC</name>
<protein>
    <recommendedName>
        <fullName evidence="4">AAA+ ATPase domain-containing protein</fullName>
    </recommendedName>
</protein>
<dbReference type="InterPro" id="IPR003959">
    <property type="entry name" value="ATPase_AAA_core"/>
</dbReference>
<feature type="region of interest" description="Disordered" evidence="3">
    <location>
        <begin position="22"/>
        <end position="47"/>
    </location>
</feature>
<dbReference type="OrthoDB" id="2187at2759"/>
<dbReference type="Pfam" id="PF00004">
    <property type="entry name" value="AAA"/>
    <property type="match status" value="1"/>
</dbReference>
<comment type="caution">
    <text evidence="5">The sequence shown here is derived from an EMBL/GenBank/DDBJ whole genome shotgun (WGS) entry which is preliminary data.</text>
</comment>
<keyword evidence="2" id="KW-0067">ATP-binding</keyword>
<gene>
    <name evidence="5" type="ORF">THAOC_30472</name>
</gene>
<dbReference type="PANTHER" id="PTHR23077">
    <property type="entry name" value="AAA-FAMILY ATPASE"/>
    <property type="match status" value="1"/>
</dbReference>
<sequence length="1041" mass="113417">MEDDGRIGVGVDVRILGNIPLSREQPVKTSTDGSQREKRPSRRRYNRDEFATVYASSGDIALLSRNGVEDGGGVAEAFGEGSLCRLIRFVQDESDESDERARLWAPVILRQLPGLAEKNDNVLGDGGEDASCCNSSGVGRQQRRSRARLFVPPNVAATIGLQQLHIPLELRAHLQPLPKRNLTKATRATLVEIGRNPPEAKLRWPIDSPASDVDDKTGSGVELREYFLSSGASQSKPKQRLLALGSIISTPVHKSRFDPRKFETCRYIDGVVLYQVTEIEGSISEGAQQDSGDSDLTNDGQPAYVVSPSTHLVLEEEGSGSPIHPQLGHVRVSNHTWRLPRMSKCLSCLQSVENRDEVHVGPLQTEEKEVQTEYAHPSAGKLADAIYLQGAIPAQPWLTSGKEVDIAVHNQSRLINVTGTEENFLKACIDEAADLSDHLNHYDIGKVGMRAFHVNGLAAFWAHYNLLNVYDFTRESSKQQTPLTGGLADKLRGLSAALDVARRSAPCILHVAGLDDELSPEGGNFADVDGRKEEEQRILEAIREGCGATDTLLLTSTYLSKGTDAMSFRRRKQDLFLSAATAPRVIVILSTTDSLPPGPISTSLIQTAVPIVKPDLRYARKLWNDDATFDIVKVHLIGMTARDISFTKDLFFHQRQANSSSPQAVLQSVLPTVEAARSLAQLGQSSAKTSPLASASLPNVRWEDIGGLDSIRREIMDTVELPLRYPKLFEGSKRSGILLFGPPGIKRENLTGTGKTLCAKAVARECGLPFLSIKGPELLGSYVGESEANVRAAFDAARQAARDPPGCSTMSDAVAGSAKYSGAAILFFDELDSLAPRRGETGHGDGVMDRVVSTLLGELDNDGVGGDEPVRVIVIGATNRPDLLDPSLLRPGRFDRLLYLGPAKTRDHCLKILMAQTRKFKFEAGKEAREEVLMAAMESFPPTLSGADLSAVASGALMCGLKRVCKQVEEEMSRLNSEKKLSNAIEPDIGVDDVMEKWGKERLEPSIIAQDFVDAARRIVPSISQAEMDSFEQLRLQFSSK</sequence>
<dbReference type="InterPro" id="IPR050168">
    <property type="entry name" value="AAA_ATPase_domain"/>
</dbReference>
<dbReference type="Gene3D" id="3.40.50.300">
    <property type="entry name" value="P-loop containing nucleotide triphosphate hydrolases"/>
    <property type="match status" value="1"/>
</dbReference>
<dbReference type="GO" id="GO:0005778">
    <property type="term" value="C:peroxisomal membrane"/>
    <property type="evidence" value="ECO:0007669"/>
    <property type="project" value="TreeGrafter"/>
</dbReference>
<organism evidence="5 6">
    <name type="scientific">Thalassiosira oceanica</name>
    <name type="common">Marine diatom</name>
    <dbReference type="NCBI Taxonomy" id="159749"/>
    <lineage>
        <taxon>Eukaryota</taxon>
        <taxon>Sar</taxon>
        <taxon>Stramenopiles</taxon>
        <taxon>Ochrophyta</taxon>
        <taxon>Bacillariophyta</taxon>
        <taxon>Coscinodiscophyceae</taxon>
        <taxon>Thalassiosirophycidae</taxon>
        <taxon>Thalassiosirales</taxon>
        <taxon>Thalassiosiraceae</taxon>
        <taxon>Thalassiosira</taxon>
    </lineage>
</organism>
<dbReference type="GO" id="GO:0016558">
    <property type="term" value="P:protein import into peroxisome matrix"/>
    <property type="evidence" value="ECO:0007669"/>
    <property type="project" value="TreeGrafter"/>
</dbReference>
<evidence type="ECO:0000256" key="2">
    <source>
        <dbReference type="ARBA" id="ARBA00022840"/>
    </source>
</evidence>
<dbReference type="PANTHER" id="PTHR23077:SF9">
    <property type="entry name" value="PEROXISOMAL ATPASE PEX6"/>
    <property type="match status" value="1"/>
</dbReference>
<proteinExistence type="predicted"/>
<dbReference type="PROSITE" id="PS00674">
    <property type="entry name" value="AAA"/>
    <property type="match status" value="1"/>
</dbReference>
<keyword evidence="6" id="KW-1185">Reference proteome</keyword>
<dbReference type="InterPro" id="IPR003593">
    <property type="entry name" value="AAA+_ATPase"/>
</dbReference>
<evidence type="ECO:0000313" key="5">
    <source>
        <dbReference type="EMBL" id="EJK50528.1"/>
    </source>
</evidence>
<evidence type="ECO:0000256" key="1">
    <source>
        <dbReference type="ARBA" id="ARBA00022741"/>
    </source>
</evidence>
<dbReference type="Gene3D" id="1.10.8.60">
    <property type="match status" value="1"/>
</dbReference>
<reference evidence="5 6" key="1">
    <citation type="journal article" date="2012" name="Genome Biol.">
        <title>Genome and low-iron response of an oceanic diatom adapted to chronic iron limitation.</title>
        <authorList>
            <person name="Lommer M."/>
            <person name="Specht M."/>
            <person name="Roy A.S."/>
            <person name="Kraemer L."/>
            <person name="Andreson R."/>
            <person name="Gutowska M.A."/>
            <person name="Wolf J."/>
            <person name="Bergner S.V."/>
            <person name="Schilhabel M.B."/>
            <person name="Klostermeier U.C."/>
            <person name="Beiko R.G."/>
            <person name="Rosenstiel P."/>
            <person name="Hippler M."/>
            <person name="Laroche J."/>
        </authorList>
    </citation>
    <scope>NUCLEOTIDE SEQUENCE [LARGE SCALE GENOMIC DNA]</scope>
    <source>
        <strain evidence="5 6">CCMP1005</strain>
    </source>
</reference>
<dbReference type="InterPro" id="IPR027417">
    <property type="entry name" value="P-loop_NTPase"/>
</dbReference>
<dbReference type="EMBL" id="AGNL01043502">
    <property type="protein sequence ID" value="EJK50528.1"/>
    <property type="molecule type" value="Genomic_DNA"/>
</dbReference>
<dbReference type="SUPFAM" id="SSF52540">
    <property type="entry name" value="P-loop containing nucleoside triphosphate hydrolases"/>
    <property type="match status" value="1"/>
</dbReference>
<evidence type="ECO:0000259" key="4">
    <source>
        <dbReference type="SMART" id="SM00382"/>
    </source>
</evidence>
<evidence type="ECO:0000313" key="6">
    <source>
        <dbReference type="Proteomes" id="UP000266841"/>
    </source>
</evidence>
<evidence type="ECO:0000256" key="3">
    <source>
        <dbReference type="SAM" id="MobiDB-lite"/>
    </source>
</evidence>